<dbReference type="PROSITE" id="PS51194">
    <property type="entry name" value="HELICASE_CTER"/>
    <property type="match status" value="1"/>
</dbReference>
<dbReference type="PANTHER" id="PTHR13710">
    <property type="entry name" value="DNA HELICASE RECQ FAMILY MEMBER"/>
    <property type="match status" value="1"/>
</dbReference>
<dbReference type="GO" id="GO:0005737">
    <property type="term" value="C:cytoplasm"/>
    <property type="evidence" value="ECO:0007669"/>
    <property type="project" value="TreeGrafter"/>
</dbReference>
<dbReference type="AlphaFoldDB" id="R7SCS8"/>
<comment type="catalytic activity">
    <reaction evidence="4">
        <text>Couples ATP hydrolysis with the unwinding of duplex DNA by translocating in the 3'-5' direction.</text>
        <dbReference type="EC" id="5.6.2.4"/>
    </reaction>
</comment>
<dbReference type="RefSeq" id="XP_007775800.1">
    <property type="nucleotide sequence ID" value="XM_007777610.1"/>
</dbReference>
<dbReference type="InterPro" id="IPR011545">
    <property type="entry name" value="DEAD/DEAH_box_helicase_dom"/>
</dbReference>
<dbReference type="Proteomes" id="UP000053558">
    <property type="component" value="Unassembled WGS sequence"/>
</dbReference>
<dbReference type="GO" id="GO:0005524">
    <property type="term" value="F:ATP binding"/>
    <property type="evidence" value="ECO:0007669"/>
    <property type="project" value="UniProtKB-KW"/>
</dbReference>
<dbReference type="GeneID" id="19208608"/>
<sequence length="548" mass="60553">MTEALGGQTPHSFQFEIAVAQEQRQDVLCHAATGKGKTFVAAAPYKLQHNVDEKRVTLMVSPLIALQDEMVETFKDEFGIDAVAINSNHGGLNRNVLDRVVNGDFRIVLLAPEVLLSRIFIDTVLRNKKFLQRIYSVVVDEAHCISHWGDSFRKSYSNVGGIRVFLPKNTPFIAVSATLTRRVTRDIISKLQLGRGSHFVYINIGNDRDNVSLAVRAIHHAQKTLSDVGFVVPSNTQHREDIPKTWIYADDIKEGTAITNYLNECLPDHLKNTGLIREYSAVFNSDYRTAAMNQFRSGSIRILVCTDAAGMGCNIPDVDVVVQWGLPKTLSSFVQRAGRAARGRGKVGLAVLLCEPSAYMVDLTKAPASAPRKKGAPSKLTTDAAASAREASRAYAVAHGRNRGGLSRQDDLLTAQEPEVDLDTPDEGLLYFIQTTACRRRILTKVFDNPPPAPSVPCCDICSPALLDRIRPREKPAASLRTARTKKCEPRADIITAIRLWRKRAFQSLPGCRLYAPSTLLPNSAVSDLASMTPLTAETIRNWLEPRW</sequence>
<keyword evidence="8" id="KW-0378">Hydrolase</keyword>
<evidence type="ECO:0000313" key="9">
    <source>
        <dbReference type="Proteomes" id="UP000053558"/>
    </source>
</evidence>
<feature type="non-terminal residue" evidence="8">
    <location>
        <position position="548"/>
    </location>
</feature>
<protein>
    <recommendedName>
        <fullName evidence="5">DNA 3'-5' helicase</fullName>
        <ecNumber evidence="5">5.6.2.4</ecNumber>
    </recommendedName>
</protein>
<dbReference type="Gene3D" id="3.40.50.300">
    <property type="entry name" value="P-loop containing nucleotide triphosphate hydrolases"/>
    <property type="match status" value="2"/>
</dbReference>
<dbReference type="GO" id="GO:0043138">
    <property type="term" value="F:3'-5' DNA helicase activity"/>
    <property type="evidence" value="ECO:0007669"/>
    <property type="project" value="UniProtKB-EC"/>
</dbReference>
<dbReference type="GO" id="GO:0016787">
    <property type="term" value="F:hydrolase activity"/>
    <property type="evidence" value="ECO:0007669"/>
    <property type="project" value="UniProtKB-KW"/>
</dbReference>
<dbReference type="GO" id="GO:0000724">
    <property type="term" value="P:double-strand break repair via homologous recombination"/>
    <property type="evidence" value="ECO:0007669"/>
    <property type="project" value="TreeGrafter"/>
</dbReference>
<gene>
    <name evidence="8" type="ORF">CONPUDRAFT_68049</name>
</gene>
<dbReference type="GO" id="GO:0005634">
    <property type="term" value="C:nucleus"/>
    <property type="evidence" value="ECO:0007669"/>
    <property type="project" value="TreeGrafter"/>
</dbReference>
<dbReference type="Pfam" id="PF00270">
    <property type="entry name" value="DEAD"/>
    <property type="match status" value="1"/>
</dbReference>
<organism evidence="8 9">
    <name type="scientific">Coniophora puteana (strain RWD-64-598)</name>
    <name type="common">Brown rot fungus</name>
    <dbReference type="NCBI Taxonomy" id="741705"/>
    <lineage>
        <taxon>Eukaryota</taxon>
        <taxon>Fungi</taxon>
        <taxon>Dikarya</taxon>
        <taxon>Basidiomycota</taxon>
        <taxon>Agaricomycotina</taxon>
        <taxon>Agaricomycetes</taxon>
        <taxon>Agaricomycetidae</taxon>
        <taxon>Boletales</taxon>
        <taxon>Coniophorineae</taxon>
        <taxon>Coniophoraceae</taxon>
        <taxon>Coniophora</taxon>
    </lineage>
</organism>
<dbReference type="SMART" id="SM00487">
    <property type="entry name" value="DEXDc"/>
    <property type="match status" value="1"/>
</dbReference>
<evidence type="ECO:0000256" key="1">
    <source>
        <dbReference type="ARBA" id="ARBA00005446"/>
    </source>
</evidence>
<keyword evidence="3" id="KW-0067">ATP-binding</keyword>
<dbReference type="SMART" id="SM00490">
    <property type="entry name" value="HELICc"/>
    <property type="match status" value="1"/>
</dbReference>
<dbReference type="InterPro" id="IPR001650">
    <property type="entry name" value="Helicase_C-like"/>
</dbReference>
<accession>R7SCS8</accession>
<dbReference type="GO" id="GO:0003676">
    <property type="term" value="F:nucleic acid binding"/>
    <property type="evidence" value="ECO:0007669"/>
    <property type="project" value="InterPro"/>
</dbReference>
<dbReference type="EC" id="5.6.2.4" evidence="5"/>
<keyword evidence="2" id="KW-0547">Nucleotide-binding</keyword>
<dbReference type="GO" id="GO:0009378">
    <property type="term" value="F:four-way junction helicase activity"/>
    <property type="evidence" value="ECO:0007669"/>
    <property type="project" value="TreeGrafter"/>
</dbReference>
<proteinExistence type="inferred from homology"/>
<dbReference type="GO" id="GO:0005694">
    <property type="term" value="C:chromosome"/>
    <property type="evidence" value="ECO:0007669"/>
    <property type="project" value="TreeGrafter"/>
</dbReference>
<evidence type="ECO:0000259" key="6">
    <source>
        <dbReference type="PROSITE" id="PS51192"/>
    </source>
</evidence>
<dbReference type="InterPro" id="IPR014001">
    <property type="entry name" value="Helicase_ATP-bd"/>
</dbReference>
<evidence type="ECO:0000256" key="2">
    <source>
        <dbReference type="ARBA" id="ARBA00022741"/>
    </source>
</evidence>
<reference evidence="9" key="1">
    <citation type="journal article" date="2012" name="Science">
        <title>The Paleozoic origin of enzymatic lignin decomposition reconstructed from 31 fungal genomes.</title>
        <authorList>
            <person name="Floudas D."/>
            <person name="Binder M."/>
            <person name="Riley R."/>
            <person name="Barry K."/>
            <person name="Blanchette R.A."/>
            <person name="Henrissat B."/>
            <person name="Martinez A.T."/>
            <person name="Otillar R."/>
            <person name="Spatafora J.W."/>
            <person name="Yadav J.S."/>
            <person name="Aerts A."/>
            <person name="Benoit I."/>
            <person name="Boyd A."/>
            <person name="Carlson A."/>
            <person name="Copeland A."/>
            <person name="Coutinho P.M."/>
            <person name="de Vries R.P."/>
            <person name="Ferreira P."/>
            <person name="Findley K."/>
            <person name="Foster B."/>
            <person name="Gaskell J."/>
            <person name="Glotzer D."/>
            <person name="Gorecki P."/>
            <person name="Heitman J."/>
            <person name="Hesse C."/>
            <person name="Hori C."/>
            <person name="Igarashi K."/>
            <person name="Jurgens J.A."/>
            <person name="Kallen N."/>
            <person name="Kersten P."/>
            <person name="Kohler A."/>
            <person name="Kuees U."/>
            <person name="Kumar T.K.A."/>
            <person name="Kuo A."/>
            <person name="LaButti K."/>
            <person name="Larrondo L.F."/>
            <person name="Lindquist E."/>
            <person name="Ling A."/>
            <person name="Lombard V."/>
            <person name="Lucas S."/>
            <person name="Lundell T."/>
            <person name="Martin R."/>
            <person name="McLaughlin D.J."/>
            <person name="Morgenstern I."/>
            <person name="Morin E."/>
            <person name="Murat C."/>
            <person name="Nagy L.G."/>
            <person name="Nolan M."/>
            <person name="Ohm R.A."/>
            <person name="Patyshakuliyeva A."/>
            <person name="Rokas A."/>
            <person name="Ruiz-Duenas F.J."/>
            <person name="Sabat G."/>
            <person name="Salamov A."/>
            <person name="Samejima M."/>
            <person name="Schmutz J."/>
            <person name="Slot J.C."/>
            <person name="St John F."/>
            <person name="Stenlid J."/>
            <person name="Sun H."/>
            <person name="Sun S."/>
            <person name="Syed K."/>
            <person name="Tsang A."/>
            <person name="Wiebenga A."/>
            <person name="Young D."/>
            <person name="Pisabarro A."/>
            <person name="Eastwood D.C."/>
            <person name="Martin F."/>
            <person name="Cullen D."/>
            <person name="Grigoriev I.V."/>
            <person name="Hibbett D.S."/>
        </authorList>
    </citation>
    <scope>NUCLEOTIDE SEQUENCE [LARGE SCALE GENOMIC DNA]</scope>
    <source>
        <strain evidence="9">RWD-64-598 SS2</strain>
    </source>
</reference>
<evidence type="ECO:0000256" key="5">
    <source>
        <dbReference type="ARBA" id="ARBA00034808"/>
    </source>
</evidence>
<dbReference type="OMA" id="PECADEG"/>
<dbReference type="KEGG" id="cput:CONPUDRAFT_68049"/>
<comment type="similarity">
    <text evidence="1">Belongs to the helicase family. RecQ subfamily.</text>
</comment>
<dbReference type="Pfam" id="PF00271">
    <property type="entry name" value="Helicase_C"/>
    <property type="match status" value="1"/>
</dbReference>
<dbReference type="SUPFAM" id="SSF52540">
    <property type="entry name" value="P-loop containing nucleoside triphosphate hydrolases"/>
    <property type="match status" value="1"/>
</dbReference>
<dbReference type="PANTHER" id="PTHR13710:SF120">
    <property type="entry name" value="BIFUNCTIONAL 3'-5' EXONUCLEASE_ATP-DEPENDENT HELICASE WRN"/>
    <property type="match status" value="1"/>
</dbReference>
<dbReference type="PROSITE" id="PS51192">
    <property type="entry name" value="HELICASE_ATP_BIND_1"/>
    <property type="match status" value="1"/>
</dbReference>
<name>R7SCS8_CONPW</name>
<evidence type="ECO:0000256" key="3">
    <source>
        <dbReference type="ARBA" id="ARBA00022840"/>
    </source>
</evidence>
<dbReference type="EMBL" id="JH711596">
    <property type="protein sequence ID" value="EIW73976.1"/>
    <property type="molecule type" value="Genomic_DNA"/>
</dbReference>
<evidence type="ECO:0000259" key="7">
    <source>
        <dbReference type="PROSITE" id="PS51194"/>
    </source>
</evidence>
<evidence type="ECO:0000313" key="8">
    <source>
        <dbReference type="EMBL" id="EIW73976.1"/>
    </source>
</evidence>
<evidence type="ECO:0000256" key="4">
    <source>
        <dbReference type="ARBA" id="ARBA00034617"/>
    </source>
</evidence>
<feature type="domain" description="Helicase C-terminal" evidence="7">
    <location>
        <begin position="224"/>
        <end position="386"/>
    </location>
</feature>
<feature type="domain" description="Helicase ATP-binding" evidence="6">
    <location>
        <begin position="18"/>
        <end position="197"/>
    </location>
</feature>
<dbReference type="OrthoDB" id="10261556at2759"/>
<dbReference type="InterPro" id="IPR027417">
    <property type="entry name" value="P-loop_NTPase"/>
</dbReference>
<dbReference type="eggNOG" id="KOG0351">
    <property type="taxonomic scope" value="Eukaryota"/>
</dbReference>
<keyword evidence="9" id="KW-1185">Reference proteome</keyword>